<feature type="compositionally biased region" description="Low complexity" evidence="1">
    <location>
        <begin position="275"/>
        <end position="292"/>
    </location>
</feature>
<proteinExistence type="predicted"/>
<feature type="compositionally biased region" description="Basic and acidic residues" evidence="1">
    <location>
        <begin position="293"/>
        <end position="309"/>
    </location>
</feature>
<evidence type="ECO:0000256" key="1">
    <source>
        <dbReference type="SAM" id="MobiDB-lite"/>
    </source>
</evidence>
<dbReference type="EMBL" id="HACG01022823">
    <property type="protein sequence ID" value="CEK69688.1"/>
    <property type="molecule type" value="Transcribed_RNA"/>
</dbReference>
<dbReference type="AlphaFoldDB" id="A0A0B6ZMD7"/>
<feature type="compositionally biased region" description="Low complexity" evidence="1">
    <location>
        <begin position="324"/>
        <end position="346"/>
    </location>
</feature>
<name>A0A0B6ZMD7_9EUPU</name>
<feature type="compositionally biased region" description="Low complexity" evidence="1">
    <location>
        <begin position="67"/>
        <end position="80"/>
    </location>
</feature>
<organism evidence="2">
    <name type="scientific">Arion vulgaris</name>
    <dbReference type="NCBI Taxonomy" id="1028688"/>
    <lineage>
        <taxon>Eukaryota</taxon>
        <taxon>Metazoa</taxon>
        <taxon>Spiralia</taxon>
        <taxon>Lophotrochozoa</taxon>
        <taxon>Mollusca</taxon>
        <taxon>Gastropoda</taxon>
        <taxon>Heterobranchia</taxon>
        <taxon>Euthyneura</taxon>
        <taxon>Panpulmonata</taxon>
        <taxon>Eupulmonata</taxon>
        <taxon>Stylommatophora</taxon>
        <taxon>Helicina</taxon>
        <taxon>Arionoidea</taxon>
        <taxon>Arionidae</taxon>
        <taxon>Arion</taxon>
    </lineage>
</organism>
<protein>
    <submittedName>
        <fullName evidence="2">Uncharacterized protein</fullName>
    </submittedName>
</protein>
<accession>A0A0B6ZMD7</accession>
<gene>
    <name evidence="2" type="primary">ORF71207</name>
</gene>
<feature type="compositionally biased region" description="Polar residues" evidence="1">
    <location>
        <begin position="43"/>
        <end position="55"/>
    </location>
</feature>
<reference evidence="2" key="1">
    <citation type="submission" date="2014-12" db="EMBL/GenBank/DDBJ databases">
        <title>Insight into the proteome of Arion vulgaris.</title>
        <authorList>
            <person name="Aradska J."/>
            <person name="Bulat T."/>
            <person name="Smidak R."/>
            <person name="Sarate P."/>
            <person name="Gangsoo J."/>
            <person name="Sialana F."/>
            <person name="Bilban M."/>
            <person name="Lubec G."/>
        </authorList>
    </citation>
    <scope>NUCLEOTIDE SEQUENCE</scope>
    <source>
        <tissue evidence="2">Skin</tissue>
    </source>
</reference>
<feature type="compositionally biased region" description="Polar residues" evidence="1">
    <location>
        <begin position="261"/>
        <end position="274"/>
    </location>
</feature>
<feature type="region of interest" description="Disordered" evidence="1">
    <location>
        <begin position="261"/>
        <end position="362"/>
    </location>
</feature>
<feature type="region of interest" description="Disordered" evidence="1">
    <location>
        <begin position="37"/>
        <end position="90"/>
    </location>
</feature>
<evidence type="ECO:0000313" key="2">
    <source>
        <dbReference type="EMBL" id="CEK69688.1"/>
    </source>
</evidence>
<sequence length="410" mass="44252">MNDHEQMKSLTAEMDDLNDRQTAMNKRRQRIVQAITKYRKGGAQSSLPAGCTTKQSPRHSPLQGQLSMKSGNSSSKHNSGCYGHSEESSPSNPLNTLYMAAVGNHKDSLFEEGLRIATQYGMSDFAQELIGMKSTKEEVEDKDCGLGVSTVNSVLTSSGESVTSSSSFAVAVNGQFMQLLPSSLSSSTLGSDIGVIHTSRSPTHSTTGAHANVLSADNKNYHPHSSKIMASSLTCVPSVVSNDESVDDTHIDEMFTVSNSKTSCGKQIPTTAGESSVSSQDSTATTTTTKSSHFLEVETRRSSRRKNGEPDYYLINGGEKRFRSGNVRRSSSTSSEQARRLSSSSSPLAPGTLAATSPTKNYKLVHQTNEDEDTQTDISDLRSKSRVKVNKMTVETNQLGDDIYDTETNT</sequence>